<comment type="caution">
    <text evidence="2">The sequence shown here is derived from an EMBL/GenBank/DDBJ whole genome shotgun (WGS) entry which is preliminary data.</text>
</comment>
<dbReference type="EMBL" id="JBHSBC010000045">
    <property type="protein sequence ID" value="MFC3985300.1"/>
    <property type="molecule type" value="Genomic_DNA"/>
</dbReference>
<name>A0ABV8FCV8_9ACTN</name>
<dbReference type="RefSeq" id="WP_386195355.1">
    <property type="nucleotide sequence ID" value="NZ_JBHSBC010000045.1"/>
</dbReference>
<protein>
    <recommendedName>
        <fullName evidence="4">C2H2-type domain-containing protein</fullName>
    </recommendedName>
</protein>
<sequence>MTEEFSTSETWPMECLRCWHVWQEKYVVRHLTDAHGHDVVVWLRGGTPVQPPWSGTSCPGCGHSRVAAFPPGSRPIPVAEPAAVAVQPVAVEPAPAPLPAPAHGRTGGRRRGGIRVPGLTRQPALLYALLGIAFLLVTGFELVERVAIHH</sequence>
<organism evidence="2 3">
    <name type="scientific">Streptosporangium jomthongense</name>
    <dbReference type="NCBI Taxonomy" id="1193683"/>
    <lineage>
        <taxon>Bacteria</taxon>
        <taxon>Bacillati</taxon>
        <taxon>Actinomycetota</taxon>
        <taxon>Actinomycetes</taxon>
        <taxon>Streptosporangiales</taxon>
        <taxon>Streptosporangiaceae</taxon>
        <taxon>Streptosporangium</taxon>
    </lineage>
</organism>
<feature type="transmembrane region" description="Helical" evidence="1">
    <location>
        <begin position="124"/>
        <end position="143"/>
    </location>
</feature>
<keyword evidence="1" id="KW-0812">Transmembrane</keyword>
<keyword evidence="1" id="KW-1133">Transmembrane helix</keyword>
<gene>
    <name evidence="2" type="ORF">ACFOYY_34580</name>
</gene>
<accession>A0ABV8FCV8</accession>
<dbReference type="Proteomes" id="UP001595698">
    <property type="component" value="Unassembled WGS sequence"/>
</dbReference>
<proteinExistence type="predicted"/>
<evidence type="ECO:0000313" key="2">
    <source>
        <dbReference type="EMBL" id="MFC3985300.1"/>
    </source>
</evidence>
<keyword evidence="3" id="KW-1185">Reference proteome</keyword>
<evidence type="ECO:0008006" key="4">
    <source>
        <dbReference type="Google" id="ProtNLM"/>
    </source>
</evidence>
<reference evidence="3" key="1">
    <citation type="journal article" date="2019" name="Int. J. Syst. Evol. Microbiol.">
        <title>The Global Catalogue of Microorganisms (GCM) 10K type strain sequencing project: providing services to taxonomists for standard genome sequencing and annotation.</title>
        <authorList>
            <consortium name="The Broad Institute Genomics Platform"/>
            <consortium name="The Broad Institute Genome Sequencing Center for Infectious Disease"/>
            <person name="Wu L."/>
            <person name="Ma J."/>
        </authorList>
    </citation>
    <scope>NUCLEOTIDE SEQUENCE [LARGE SCALE GENOMIC DNA]</scope>
    <source>
        <strain evidence="3">TBRC 7912</strain>
    </source>
</reference>
<evidence type="ECO:0000256" key="1">
    <source>
        <dbReference type="SAM" id="Phobius"/>
    </source>
</evidence>
<evidence type="ECO:0000313" key="3">
    <source>
        <dbReference type="Proteomes" id="UP001595698"/>
    </source>
</evidence>
<keyword evidence="1" id="KW-0472">Membrane</keyword>